<accession>A0A7S0RIT9</accession>
<keyword evidence="4 5" id="KW-0472">Membrane</keyword>
<comment type="subcellular location">
    <subcellularLocation>
        <location evidence="1">Membrane</location>
        <topology evidence="1">Multi-pass membrane protein</topology>
    </subcellularLocation>
</comment>
<dbReference type="AlphaFoldDB" id="A0A7S0RIT9"/>
<sequence>MALIRRGPCWESVLSLLFFLTVSESQVWEPVETYNSTGCFVPARTPGSVDLYISGVLEETEPGDDLWRPNGHVGVPTANNCQFGRANGRGYSAITRPKDATNSCYNRSAEPEEVEVTLFVAKLWSIDEKHTDFRLSGSIETSHVDCRFAMNTSTLSPSTQLPVIFSRAQLVHIGLPDPWTPYLYFAQLIESFSKNNFGPNEELYSVEADGHVHHRSPFNVKLDCALDFKHLPYDQHVCTIVLYNNIFTVQQMLLNPKIAVKSDLSISAWDIDEDAWTATTDDLEGNGVVTRRAVFSFTITRKAHLWEMTVMLPAALYWVLSYSGFYISATPARAALHTMPILMMVNQLVSVSAQLPPIGYTIWIQDYVYTLMILVILQLCSSVTVDWCRSIKGGNAFAKVVSLNMSFRNNLCRDRDGADVEAQVGLGVKGTIVDRVSKLYLRAISVAAEYGDSFNRIAYLLIFAVVLGVAFSARHDP</sequence>
<evidence type="ECO:0000313" key="8">
    <source>
        <dbReference type="EMBL" id="CAD8678717.1"/>
    </source>
</evidence>
<dbReference type="InterPro" id="IPR036734">
    <property type="entry name" value="Neur_chan_lig-bd_sf"/>
</dbReference>
<dbReference type="SUPFAM" id="SSF63712">
    <property type="entry name" value="Nicotinic receptor ligand binding domain-like"/>
    <property type="match status" value="1"/>
</dbReference>
<dbReference type="Pfam" id="PF02931">
    <property type="entry name" value="Neur_chan_LBD"/>
    <property type="match status" value="1"/>
</dbReference>
<protein>
    <recommendedName>
        <fullName evidence="7">Neurotransmitter-gated ion-channel ligand-binding domain-containing protein</fullName>
    </recommendedName>
</protein>
<organism evidence="8">
    <name type="scientific">Pyramimonas obovata</name>
    <dbReference type="NCBI Taxonomy" id="1411642"/>
    <lineage>
        <taxon>Eukaryota</taxon>
        <taxon>Viridiplantae</taxon>
        <taxon>Chlorophyta</taxon>
        <taxon>Pyramimonadophyceae</taxon>
        <taxon>Pyramimonadales</taxon>
        <taxon>Pyramimonadaceae</taxon>
        <taxon>Pyramimonas</taxon>
        <taxon>Pyramimonas incertae sedis</taxon>
    </lineage>
</organism>
<gene>
    <name evidence="8" type="ORF">POBO1169_LOCUS14219</name>
</gene>
<dbReference type="InterPro" id="IPR006202">
    <property type="entry name" value="Neur_chan_lig-bd"/>
</dbReference>
<evidence type="ECO:0000256" key="3">
    <source>
        <dbReference type="ARBA" id="ARBA00022989"/>
    </source>
</evidence>
<feature type="transmembrane region" description="Helical" evidence="5">
    <location>
        <begin position="367"/>
        <end position="388"/>
    </location>
</feature>
<evidence type="ECO:0000259" key="7">
    <source>
        <dbReference type="Pfam" id="PF02931"/>
    </source>
</evidence>
<dbReference type="EMBL" id="HBFA01028067">
    <property type="protein sequence ID" value="CAD8678717.1"/>
    <property type="molecule type" value="Transcribed_RNA"/>
</dbReference>
<keyword evidence="6" id="KW-0732">Signal</keyword>
<evidence type="ECO:0000256" key="4">
    <source>
        <dbReference type="ARBA" id="ARBA00023136"/>
    </source>
</evidence>
<feature type="chain" id="PRO_5030505083" description="Neurotransmitter-gated ion-channel ligand-binding domain-containing protein" evidence="6">
    <location>
        <begin position="26"/>
        <end position="477"/>
    </location>
</feature>
<feature type="signal peptide" evidence="6">
    <location>
        <begin position="1"/>
        <end position="25"/>
    </location>
</feature>
<dbReference type="InterPro" id="IPR036719">
    <property type="entry name" value="Neuro-gated_channel_TM_sf"/>
</dbReference>
<dbReference type="Gene3D" id="2.70.170.10">
    <property type="entry name" value="Neurotransmitter-gated ion-channel ligand-binding domain"/>
    <property type="match status" value="1"/>
</dbReference>
<keyword evidence="3 5" id="KW-1133">Transmembrane helix</keyword>
<evidence type="ECO:0000256" key="1">
    <source>
        <dbReference type="ARBA" id="ARBA00004141"/>
    </source>
</evidence>
<feature type="transmembrane region" description="Helical" evidence="5">
    <location>
        <begin position="305"/>
        <end position="327"/>
    </location>
</feature>
<feature type="transmembrane region" description="Helical" evidence="5">
    <location>
        <begin position="457"/>
        <end position="474"/>
    </location>
</feature>
<reference evidence="8" key="1">
    <citation type="submission" date="2021-01" db="EMBL/GenBank/DDBJ databases">
        <authorList>
            <person name="Corre E."/>
            <person name="Pelletier E."/>
            <person name="Niang G."/>
            <person name="Scheremetjew M."/>
            <person name="Finn R."/>
            <person name="Kale V."/>
            <person name="Holt S."/>
            <person name="Cochrane G."/>
            <person name="Meng A."/>
            <person name="Brown T."/>
            <person name="Cohen L."/>
        </authorList>
    </citation>
    <scope>NUCLEOTIDE SEQUENCE</scope>
    <source>
        <strain evidence="8">CCMP722</strain>
    </source>
</reference>
<keyword evidence="2 5" id="KW-0812">Transmembrane</keyword>
<proteinExistence type="predicted"/>
<dbReference type="InterPro" id="IPR006201">
    <property type="entry name" value="Neur_channel"/>
</dbReference>
<name>A0A7S0RIT9_9CHLO</name>
<dbReference type="GO" id="GO:0004888">
    <property type="term" value="F:transmembrane signaling receptor activity"/>
    <property type="evidence" value="ECO:0007669"/>
    <property type="project" value="InterPro"/>
</dbReference>
<evidence type="ECO:0000256" key="2">
    <source>
        <dbReference type="ARBA" id="ARBA00022692"/>
    </source>
</evidence>
<dbReference type="PANTHER" id="PTHR18945">
    <property type="entry name" value="NEUROTRANSMITTER GATED ION CHANNEL"/>
    <property type="match status" value="1"/>
</dbReference>
<dbReference type="Gene3D" id="1.20.58.390">
    <property type="entry name" value="Neurotransmitter-gated ion-channel transmembrane domain"/>
    <property type="match status" value="1"/>
</dbReference>
<dbReference type="GO" id="GO:0005230">
    <property type="term" value="F:extracellular ligand-gated monoatomic ion channel activity"/>
    <property type="evidence" value="ECO:0007669"/>
    <property type="project" value="InterPro"/>
</dbReference>
<evidence type="ECO:0000256" key="5">
    <source>
        <dbReference type="SAM" id="Phobius"/>
    </source>
</evidence>
<dbReference type="InterPro" id="IPR038050">
    <property type="entry name" value="Neuro_actylchol_rec"/>
</dbReference>
<feature type="domain" description="Neurotransmitter-gated ion-channel ligand-binding" evidence="7">
    <location>
        <begin position="106"/>
        <end position="302"/>
    </location>
</feature>
<evidence type="ECO:0000256" key="6">
    <source>
        <dbReference type="SAM" id="SignalP"/>
    </source>
</evidence>
<dbReference type="SUPFAM" id="SSF90112">
    <property type="entry name" value="Neurotransmitter-gated ion-channel transmembrane pore"/>
    <property type="match status" value="1"/>
</dbReference>
<feature type="transmembrane region" description="Helical" evidence="5">
    <location>
        <begin position="334"/>
        <end position="355"/>
    </location>
</feature>
<dbReference type="GO" id="GO:0016020">
    <property type="term" value="C:membrane"/>
    <property type="evidence" value="ECO:0007669"/>
    <property type="project" value="UniProtKB-SubCell"/>
</dbReference>